<dbReference type="InterPro" id="IPR027417">
    <property type="entry name" value="P-loop_NTPase"/>
</dbReference>
<dbReference type="PANTHER" id="PTHR47979">
    <property type="entry name" value="DRAB11-RELATED"/>
    <property type="match status" value="1"/>
</dbReference>
<dbReference type="Ensembl" id="ENSPTRT00000076752.1">
    <property type="protein sequence ID" value="ENSPTRP00000085241.1"/>
    <property type="gene ID" value="ENSPTRG00000047673.1"/>
</dbReference>
<keyword evidence="1" id="KW-0547">Nucleotide-binding</keyword>
<dbReference type="InterPro" id="IPR050209">
    <property type="entry name" value="Rab_GTPases_membrane_traffic"/>
</dbReference>
<evidence type="ECO:0008006" key="6">
    <source>
        <dbReference type="Google" id="ProtNLM"/>
    </source>
</evidence>
<dbReference type="GO" id="GO:0005525">
    <property type="term" value="F:GTP binding"/>
    <property type="evidence" value="ECO:0007669"/>
    <property type="project" value="UniProtKB-KW"/>
</dbReference>
<dbReference type="Gene3D" id="3.40.50.300">
    <property type="entry name" value="P-loop containing nucleotide triphosphate hydrolases"/>
    <property type="match status" value="1"/>
</dbReference>
<evidence type="ECO:0000256" key="1">
    <source>
        <dbReference type="ARBA" id="ARBA00022741"/>
    </source>
</evidence>
<dbReference type="InterPro" id="IPR001806">
    <property type="entry name" value="Small_GTPase"/>
</dbReference>
<dbReference type="SUPFAM" id="SSF52540">
    <property type="entry name" value="P-loop containing nucleoside triphosphate hydrolases"/>
    <property type="match status" value="1"/>
</dbReference>
<feature type="region of interest" description="Disordered" evidence="3">
    <location>
        <begin position="56"/>
        <end position="81"/>
    </location>
</feature>
<reference evidence="4" key="3">
    <citation type="submission" date="2025-09" db="UniProtKB">
        <authorList>
            <consortium name="Ensembl"/>
        </authorList>
    </citation>
    <scope>IDENTIFICATION</scope>
</reference>
<evidence type="ECO:0000256" key="2">
    <source>
        <dbReference type="ARBA" id="ARBA00023134"/>
    </source>
</evidence>
<dbReference type="EMBL" id="AACZ04051066">
    <property type="status" value="NOT_ANNOTATED_CDS"/>
    <property type="molecule type" value="Genomic_DNA"/>
</dbReference>
<dbReference type="AlphaFoldDB" id="A0A2I3T7N9"/>
<evidence type="ECO:0000313" key="4">
    <source>
        <dbReference type="Ensembl" id="ENSPTRP00000085241.1"/>
    </source>
</evidence>
<dbReference type="GO" id="GO:0003924">
    <property type="term" value="F:GTPase activity"/>
    <property type="evidence" value="ECO:0007669"/>
    <property type="project" value="InterPro"/>
</dbReference>
<dbReference type="OMA" id="IHIPPTT"/>
<dbReference type="GeneTree" id="ENSGT00940000154914"/>
<evidence type="ECO:0000256" key="3">
    <source>
        <dbReference type="SAM" id="MobiDB-lite"/>
    </source>
</evidence>
<reference evidence="4" key="2">
    <citation type="submission" date="2025-08" db="UniProtKB">
        <authorList>
            <consortium name="Ensembl"/>
        </authorList>
    </citation>
    <scope>IDENTIFICATION</scope>
</reference>
<sequence>MLSWTNKSDLHHLREARALAEKNDLSFIETSALDSTNVEATFQTILTEIPHIVSQKQMSDRAEKDMSPSNNVVPVHVPPITENKPKVQCCQNI</sequence>
<name>A0A2I3T7N9_PANTR</name>
<dbReference type="Bgee" id="ENSPTRG00000047673">
    <property type="expression patterns" value="Expressed in fibroblast and 1 other cell type or tissue"/>
</dbReference>
<dbReference type="Pfam" id="PF00071">
    <property type="entry name" value="Ras"/>
    <property type="match status" value="1"/>
</dbReference>
<proteinExistence type="predicted"/>
<organism evidence="4 5">
    <name type="scientific">Pan troglodytes</name>
    <name type="common">Chimpanzee</name>
    <dbReference type="NCBI Taxonomy" id="9598"/>
    <lineage>
        <taxon>Eukaryota</taxon>
        <taxon>Metazoa</taxon>
        <taxon>Chordata</taxon>
        <taxon>Craniata</taxon>
        <taxon>Vertebrata</taxon>
        <taxon>Euteleostomi</taxon>
        <taxon>Mammalia</taxon>
        <taxon>Eutheria</taxon>
        <taxon>Euarchontoglires</taxon>
        <taxon>Primates</taxon>
        <taxon>Haplorrhini</taxon>
        <taxon>Catarrhini</taxon>
        <taxon>Hominidae</taxon>
        <taxon>Pan</taxon>
    </lineage>
</organism>
<accession>A0A2I3T7N9</accession>
<dbReference type="InParanoid" id="A0A2I3T7N9"/>
<keyword evidence="5" id="KW-1185">Reference proteome</keyword>
<dbReference type="Proteomes" id="UP000002277">
    <property type="component" value="Chromosome 10"/>
</dbReference>
<feature type="compositionally biased region" description="Low complexity" evidence="3">
    <location>
        <begin position="67"/>
        <end position="79"/>
    </location>
</feature>
<reference evidence="4 5" key="1">
    <citation type="journal article" date="2005" name="Nature">
        <title>Initial sequence of the chimpanzee genome and comparison with the human genome.</title>
        <authorList>
            <consortium name="Chimpanzee sequencing and analysis consortium"/>
        </authorList>
    </citation>
    <scope>NUCLEOTIDE SEQUENCE [LARGE SCALE GENOMIC DNA]</scope>
</reference>
<evidence type="ECO:0000313" key="5">
    <source>
        <dbReference type="Proteomes" id="UP000002277"/>
    </source>
</evidence>
<keyword evidence="2" id="KW-0342">GTP-binding</keyword>
<protein>
    <recommendedName>
        <fullName evidence="6">Ras-related protein Rab-11A</fullName>
    </recommendedName>
</protein>